<dbReference type="InterPro" id="IPR000182">
    <property type="entry name" value="GNAT_dom"/>
</dbReference>
<reference evidence="2 3" key="1">
    <citation type="submission" date="2021-01" db="EMBL/GenBank/DDBJ databases">
        <title>Whole genome shotgun sequence of Actinoplanes durhamensis NBRC 14914.</title>
        <authorList>
            <person name="Komaki H."/>
            <person name="Tamura T."/>
        </authorList>
    </citation>
    <scope>NUCLEOTIDE SEQUENCE [LARGE SCALE GENOMIC DNA]</scope>
    <source>
        <strain evidence="2 3">NBRC 14914</strain>
    </source>
</reference>
<dbReference type="PANTHER" id="PTHR39173:SF1">
    <property type="entry name" value="ACETYLTRANSFERASE"/>
    <property type="match status" value="1"/>
</dbReference>
<dbReference type="Gene3D" id="3.40.630.30">
    <property type="match status" value="1"/>
</dbReference>
<dbReference type="EMBL" id="BOML01000019">
    <property type="protein sequence ID" value="GIE00900.1"/>
    <property type="molecule type" value="Genomic_DNA"/>
</dbReference>
<dbReference type="InterPro" id="IPR016181">
    <property type="entry name" value="Acyl_CoA_acyltransferase"/>
</dbReference>
<dbReference type="SUPFAM" id="SSF55729">
    <property type="entry name" value="Acyl-CoA N-acyltransferases (Nat)"/>
    <property type="match status" value="1"/>
</dbReference>
<dbReference type="CDD" id="cd04301">
    <property type="entry name" value="NAT_SF"/>
    <property type="match status" value="1"/>
</dbReference>
<evidence type="ECO:0000259" key="1">
    <source>
        <dbReference type="PROSITE" id="PS51186"/>
    </source>
</evidence>
<proteinExistence type="predicted"/>
<evidence type="ECO:0000313" key="3">
    <source>
        <dbReference type="Proteomes" id="UP000637628"/>
    </source>
</evidence>
<dbReference type="PROSITE" id="PS51186">
    <property type="entry name" value="GNAT"/>
    <property type="match status" value="1"/>
</dbReference>
<evidence type="ECO:0000313" key="2">
    <source>
        <dbReference type="EMBL" id="GIE00900.1"/>
    </source>
</evidence>
<dbReference type="Proteomes" id="UP000637628">
    <property type="component" value="Unassembled WGS sequence"/>
</dbReference>
<comment type="caution">
    <text evidence="2">The sequence shown here is derived from an EMBL/GenBank/DDBJ whole genome shotgun (WGS) entry which is preliminary data.</text>
</comment>
<sequence>MGGMPQLIKPTARLHRAWLESRDEWVRGTHQAGAGLRPADEPDSPAGFAAWVARLHAEEDESITPTPGWVHCSYWWMVEGDRILGAISLRHELNDMLLDHGGHIGYGVRPSERRRGLASWALTETLVPARELGLDRVLVCCSDDNVGSARTIEKAGGVLEDIRADHRRYWIAIS</sequence>
<gene>
    <name evidence="2" type="ORF">Adu01nite_22500</name>
</gene>
<protein>
    <submittedName>
        <fullName evidence="2">Acetyltransferase</fullName>
    </submittedName>
</protein>
<keyword evidence="3" id="KW-1185">Reference proteome</keyword>
<accession>A0ABQ3YTH4</accession>
<feature type="domain" description="N-acetyltransferase" evidence="1">
    <location>
        <begin position="34"/>
        <end position="174"/>
    </location>
</feature>
<dbReference type="PANTHER" id="PTHR39173">
    <property type="entry name" value="ACETYLTRANSFERASE"/>
    <property type="match status" value="1"/>
</dbReference>
<organism evidence="2 3">
    <name type="scientific">Paractinoplanes durhamensis</name>
    <dbReference type="NCBI Taxonomy" id="113563"/>
    <lineage>
        <taxon>Bacteria</taxon>
        <taxon>Bacillati</taxon>
        <taxon>Actinomycetota</taxon>
        <taxon>Actinomycetes</taxon>
        <taxon>Micromonosporales</taxon>
        <taxon>Micromonosporaceae</taxon>
        <taxon>Paractinoplanes</taxon>
    </lineage>
</organism>
<dbReference type="Pfam" id="PF13302">
    <property type="entry name" value="Acetyltransf_3"/>
    <property type="match status" value="1"/>
</dbReference>
<name>A0ABQ3YTH4_9ACTN</name>